<protein>
    <submittedName>
        <fullName evidence="1">Uncharacterized protein</fullName>
    </submittedName>
</protein>
<keyword evidence="2" id="KW-1185">Reference proteome</keyword>
<gene>
    <name evidence="1" type="ORF">LAZ67_14000453</name>
</gene>
<reference evidence="1 2" key="1">
    <citation type="submission" date="2022-01" db="EMBL/GenBank/DDBJ databases">
        <title>A chromosomal length assembly of Cordylochernes scorpioides.</title>
        <authorList>
            <person name="Zeh D."/>
            <person name="Zeh J."/>
        </authorList>
    </citation>
    <scope>NUCLEOTIDE SEQUENCE [LARGE SCALE GENOMIC DNA]</scope>
    <source>
        <strain evidence="1">IN4F17</strain>
        <tissue evidence="1">Whole Body</tissue>
    </source>
</reference>
<name>A0ABY6L5M9_9ARAC</name>
<dbReference type="EMBL" id="CP092876">
    <property type="protein sequence ID" value="UYV76467.1"/>
    <property type="molecule type" value="Genomic_DNA"/>
</dbReference>
<dbReference type="Proteomes" id="UP001235939">
    <property type="component" value="Chromosome 14"/>
</dbReference>
<proteinExistence type="predicted"/>
<evidence type="ECO:0000313" key="2">
    <source>
        <dbReference type="Proteomes" id="UP001235939"/>
    </source>
</evidence>
<sequence length="137" mass="15131">MGGPGSSVVNPPSGFAILIYHTAIKLAKPLGGFTTDEPGSPIKFSIVNVENPPSSVFQSHSMRVSFQEDSPPECRVSICQGSTETADEEEERKVPAFDTVPQALLWKKLLDIGLNFRFINLIKNYYENMTAAVRWNN</sequence>
<accession>A0ABY6L5M9</accession>
<organism evidence="1 2">
    <name type="scientific">Cordylochernes scorpioides</name>
    <dbReference type="NCBI Taxonomy" id="51811"/>
    <lineage>
        <taxon>Eukaryota</taxon>
        <taxon>Metazoa</taxon>
        <taxon>Ecdysozoa</taxon>
        <taxon>Arthropoda</taxon>
        <taxon>Chelicerata</taxon>
        <taxon>Arachnida</taxon>
        <taxon>Pseudoscorpiones</taxon>
        <taxon>Cheliferoidea</taxon>
        <taxon>Chernetidae</taxon>
        <taxon>Cordylochernes</taxon>
    </lineage>
</organism>
<evidence type="ECO:0000313" key="1">
    <source>
        <dbReference type="EMBL" id="UYV76467.1"/>
    </source>
</evidence>